<protein>
    <submittedName>
        <fullName evidence="2">Uncharacterized protein</fullName>
    </submittedName>
</protein>
<dbReference type="EMBL" id="NIOF01000003">
    <property type="protein sequence ID" value="OWQ91403.1"/>
    <property type="molecule type" value="Genomic_DNA"/>
</dbReference>
<evidence type="ECO:0000256" key="1">
    <source>
        <dbReference type="SAM" id="Phobius"/>
    </source>
</evidence>
<dbReference type="Proteomes" id="UP000197468">
    <property type="component" value="Unassembled WGS sequence"/>
</dbReference>
<proteinExistence type="predicted"/>
<accession>A0A246JFR3</accession>
<keyword evidence="1" id="KW-1133">Transmembrane helix</keyword>
<name>A0A246JFR3_9BURK</name>
<keyword evidence="1" id="KW-0812">Transmembrane</keyword>
<dbReference type="AlphaFoldDB" id="A0A246JFR3"/>
<evidence type="ECO:0000313" key="3">
    <source>
        <dbReference type="Proteomes" id="UP000197468"/>
    </source>
</evidence>
<organism evidence="2 3">
    <name type="scientific">Roseateles aquatilis</name>
    <dbReference type="NCBI Taxonomy" id="431061"/>
    <lineage>
        <taxon>Bacteria</taxon>
        <taxon>Pseudomonadati</taxon>
        <taxon>Pseudomonadota</taxon>
        <taxon>Betaproteobacteria</taxon>
        <taxon>Burkholderiales</taxon>
        <taxon>Sphaerotilaceae</taxon>
        <taxon>Roseateles</taxon>
    </lineage>
</organism>
<comment type="caution">
    <text evidence="2">The sequence shown here is derived from an EMBL/GenBank/DDBJ whole genome shotgun (WGS) entry which is preliminary data.</text>
</comment>
<sequence>MNPSVSVRERKSQMSTGSHETLHVMFKYLAIVGWGIALVYLTYTSIRDYMSLKDRRAARRAERLAKRSRKKRR</sequence>
<evidence type="ECO:0000313" key="2">
    <source>
        <dbReference type="EMBL" id="OWQ91403.1"/>
    </source>
</evidence>
<feature type="transmembrane region" description="Helical" evidence="1">
    <location>
        <begin position="25"/>
        <end position="46"/>
    </location>
</feature>
<keyword evidence="1" id="KW-0472">Membrane</keyword>
<keyword evidence="3" id="KW-1185">Reference proteome</keyword>
<reference evidence="2 3" key="1">
    <citation type="journal article" date="2008" name="Int. J. Syst. Evol. Microbiol.">
        <title>Description of Roseateles aquatilis sp. nov. and Roseateles terrae sp. nov., in the class Betaproteobacteria, and emended description of the genus Roseateles.</title>
        <authorList>
            <person name="Gomila M."/>
            <person name="Bowien B."/>
            <person name="Falsen E."/>
            <person name="Moore E.R."/>
            <person name="Lalucat J."/>
        </authorList>
    </citation>
    <scope>NUCLEOTIDE SEQUENCE [LARGE SCALE GENOMIC DNA]</scope>
    <source>
        <strain evidence="2 3">CCUG 48205</strain>
    </source>
</reference>
<gene>
    <name evidence="2" type="ORF">CDN99_09605</name>
</gene>